<feature type="transmembrane region" description="Helical" evidence="1">
    <location>
        <begin position="33"/>
        <end position="56"/>
    </location>
</feature>
<keyword evidence="1" id="KW-0472">Membrane</keyword>
<dbReference type="EMBL" id="AP021889">
    <property type="protein sequence ID" value="BBP46901.1"/>
    <property type="molecule type" value="Genomic_DNA"/>
</dbReference>
<keyword evidence="3" id="KW-1185">Reference proteome</keyword>
<proteinExistence type="predicted"/>
<keyword evidence="1" id="KW-1133">Transmembrane helix</keyword>
<dbReference type="NCBIfam" id="TIGR02230">
    <property type="entry name" value="ATPase_gene1"/>
    <property type="match status" value="1"/>
</dbReference>
<accession>A0A6F8PXP5</accession>
<dbReference type="InterPro" id="IPR011744">
    <property type="entry name" value="ATPase_gene1"/>
</dbReference>
<dbReference type="InterPro" id="IPR032820">
    <property type="entry name" value="ATPase_put"/>
</dbReference>
<sequence>MNQKAQLKKEVQHQVEKIEAAEKAKPTLLAQTVYLGTIGLLIVIPIIAGAYLGHWLDQRESAVYSISWSINLILLGVAIGALNVYLFIKRT</sequence>
<feature type="transmembrane region" description="Helical" evidence="1">
    <location>
        <begin position="68"/>
        <end position="88"/>
    </location>
</feature>
<gene>
    <name evidence="2" type="ORF">THMIRHAS_22740</name>
</gene>
<protein>
    <submittedName>
        <fullName evidence="2">F0F1 ATP synthase subunit</fullName>
    </submittedName>
</protein>
<evidence type="ECO:0000313" key="3">
    <source>
        <dbReference type="Proteomes" id="UP000501726"/>
    </source>
</evidence>
<reference evidence="3" key="1">
    <citation type="submission" date="2019-11" db="EMBL/GenBank/DDBJ databases">
        <title>Isolation and characterization of two novel species in the genus Thiomicrorhabdus.</title>
        <authorList>
            <person name="Mochizuki J."/>
            <person name="Kojima H."/>
            <person name="Fukui M."/>
        </authorList>
    </citation>
    <scope>NUCLEOTIDE SEQUENCE [LARGE SCALE GENOMIC DNA]</scope>
    <source>
        <strain evidence="3">aks77</strain>
    </source>
</reference>
<dbReference type="RefSeq" id="WP_173273975.1">
    <property type="nucleotide sequence ID" value="NZ_AP021889.1"/>
</dbReference>
<keyword evidence="1" id="KW-0812">Transmembrane</keyword>
<name>A0A6F8PXP5_9GAMM</name>
<evidence type="ECO:0000313" key="2">
    <source>
        <dbReference type="EMBL" id="BBP46901.1"/>
    </source>
</evidence>
<organism evidence="2 3">
    <name type="scientific">Thiosulfatimonas sediminis</name>
    <dbReference type="NCBI Taxonomy" id="2675054"/>
    <lineage>
        <taxon>Bacteria</taxon>
        <taxon>Pseudomonadati</taxon>
        <taxon>Pseudomonadota</taxon>
        <taxon>Gammaproteobacteria</taxon>
        <taxon>Thiotrichales</taxon>
        <taxon>Piscirickettsiaceae</taxon>
        <taxon>Thiosulfatimonas</taxon>
    </lineage>
</organism>
<dbReference type="AlphaFoldDB" id="A0A6F8PXP5"/>
<dbReference type="KEGG" id="tse:THMIRHAS_22740"/>
<dbReference type="Pfam" id="PF09527">
    <property type="entry name" value="ATPase_gene1"/>
    <property type="match status" value="1"/>
</dbReference>
<dbReference type="Proteomes" id="UP000501726">
    <property type="component" value="Chromosome"/>
</dbReference>
<evidence type="ECO:0000256" key="1">
    <source>
        <dbReference type="SAM" id="Phobius"/>
    </source>
</evidence>